<comment type="caution">
    <text evidence="1">The sequence shown here is derived from an EMBL/GenBank/DDBJ whole genome shotgun (WGS) entry which is preliminary data.</text>
</comment>
<accession>A0AAJ3VF09</accession>
<gene>
    <name evidence="1" type="ORF">CTM53_04260</name>
</gene>
<evidence type="ECO:0000313" key="2">
    <source>
        <dbReference type="Proteomes" id="UP000229102"/>
    </source>
</evidence>
<evidence type="ECO:0000313" key="1">
    <source>
        <dbReference type="EMBL" id="PJI20098.1"/>
    </source>
</evidence>
<protein>
    <submittedName>
        <fullName evidence="1">Uncharacterized protein</fullName>
    </submittedName>
</protein>
<proteinExistence type="predicted"/>
<dbReference type="Proteomes" id="UP000229102">
    <property type="component" value="Unassembled WGS sequence"/>
</dbReference>
<sequence length="90" mass="10586">MRNSLFINALQNLLFCIPKAAVLHGKSVGFASQKSRFRNAKAQLSLFKRIIFTKPRLFFSNCYRQEKDIVSLQKHCLSLYFREREHCADF</sequence>
<name>A0AAJ3VF09_PREIN</name>
<dbReference type="EMBL" id="PENF01000001">
    <property type="protein sequence ID" value="PJI20098.1"/>
    <property type="molecule type" value="Genomic_DNA"/>
</dbReference>
<organism evidence="1 2">
    <name type="scientific">Prevotella intermedia</name>
    <dbReference type="NCBI Taxonomy" id="28131"/>
    <lineage>
        <taxon>Bacteria</taxon>
        <taxon>Pseudomonadati</taxon>
        <taxon>Bacteroidota</taxon>
        <taxon>Bacteroidia</taxon>
        <taxon>Bacteroidales</taxon>
        <taxon>Prevotellaceae</taxon>
        <taxon>Prevotella</taxon>
    </lineage>
</organism>
<reference evidence="1 2" key="1">
    <citation type="submission" date="2017-11" db="EMBL/GenBank/DDBJ databases">
        <title>Genome sequencing of Prevotella intermedia KCOM 2698.</title>
        <authorList>
            <person name="Kook J.-K."/>
            <person name="Park S.-N."/>
            <person name="Lim Y.K."/>
        </authorList>
    </citation>
    <scope>NUCLEOTIDE SEQUENCE [LARGE SCALE GENOMIC DNA]</scope>
    <source>
        <strain evidence="1 2">KCOM 2698</strain>
    </source>
</reference>
<dbReference type="AlphaFoldDB" id="A0AAJ3VF09"/>